<dbReference type="EMBL" id="BLRX01000020">
    <property type="protein sequence ID" value="GFP24870.1"/>
    <property type="molecule type" value="Genomic_DNA"/>
</dbReference>
<name>A0A6V8QEA4_9ACTN</name>
<dbReference type="EMBL" id="BLRV01000011">
    <property type="protein sequence ID" value="GFP20980.1"/>
    <property type="molecule type" value="Genomic_DNA"/>
</dbReference>
<dbReference type="RefSeq" id="WP_176226124.1">
    <property type="nucleotide sequence ID" value="NZ_BLRV01000011.1"/>
</dbReference>
<dbReference type="Proteomes" id="UP000576480">
    <property type="component" value="Unassembled WGS sequence"/>
</dbReference>
<evidence type="ECO:0000313" key="7">
    <source>
        <dbReference type="Proteomes" id="UP000580051"/>
    </source>
</evidence>
<dbReference type="EMBL" id="BLRY01000008">
    <property type="protein sequence ID" value="GFP26904.1"/>
    <property type="molecule type" value="Genomic_DNA"/>
</dbReference>
<evidence type="ECO:0000313" key="5">
    <source>
        <dbReference type="Proteomes" id="UP000543224"/>
    </source>
</evidence>
<accession>A0A6V8QEA4</accession>
<dbReference type="AlphaFoldDB" id="A0A6V8QEA4"/>
<gene>
    <name evidence="1" type="ORF">HKBW3S06_00206</name>
    <name evidence="2" type="ORF">HKBW3S25_00308</name>
    <name evidence="3" type="ORF">HKBW3S33_00318</name>
    <name evidence="4" type="ORF">HKBW3S43_00218</name>
</gene>
<dbReference type="Pfam" id="PF03683">
    <property type="entry name" value="UPF0175"/>
    <property type="match status" value="1"/>
</dbReference>
<comment type="caution">
    <text evidence="3">The sequence shown here is derived from an EMBL/GenBank/DDBJ whole genome shotgun (WGS) entry which is preliminary data.</text>
</comment>
<evidence type="ECO:0000313" key="1">
    <source>
        <dbReference type="EMBL" id="GFP20980.1"/>
    </source>
</evidence>
<evidence type="ECO:0000313" key="6">
    <source>
        <dbReference type="Proteomes" id="UP000576480"/>
    </source>
</evidence>
<proteinExistence type="predicted"/>
<dbReference type="Proteomes" id="UP000580051">
    <property type="component" value="Unassembled WGS sequence"/>
</dbReference>
<sequence>MKELRIRVPDELVDLIGSEEMAQKEAKEALVLDLVGIGKISKGKAAELLGVSLWDLPEVLAKYRIPWFDYSAEELKKDLEFLKKAEEAEEAAG</sequence>
<dbReference type="Proteomes" id="UP000543224">
    <property type="component" value="Unassembled WGS sequence"/>
</dbReference>
<evidence type="ECO:0000313" key="2">
    <source>
        <dbReference type="EMBL" id="GFP24870.1"/>
    </source>
</evidence>
<evidence type="ECO:0000313" key="3">
    <source>
        <dbReference type="EMBL" id="GFP26904.1"/>
    </source>
</evidence>
<protein>
    <submittedName>
        <fullName evidence="3">Uncharacterized protein</fullName>
    </submittedName>
</protein>
<reference evidence="5 6" key="1">
    <citation type="journal article" date="2020" name="Front. Microbiol.">
        <title>Single-cell genomics of novel Actinobacteria with the Wood-Ljungdahl pathway discovered in a serpentinizing system.</title>
        <authorList>
            <person name="Merino N."/>
            <person name="Kawai M."/>
            <person name="Boyd E.S."/>
            <person name="Colman D.R."/>
            <person name="McGlynn S.E."/>
            <person name="Nealson K.H."/>
            <person name="Kurokawa K."/>
            <person name="Hongoh Y."/>
        </authorList>
    </citation>
    <scope>NUCLEOTIDE SEQUENCE [LARGE SCALE GENOMIC DNA]</scope>
    <source>
        <strain evidence="1 7">S06</strain>
        <strain evidence="2 5">S25</strain>
        <strain evidence="3 8">S33</strain>
        <strain evidence="4 6">S43</strain>
    </source>
</reference>
<keyword evidence="8" id="KW-1185">Reference proteome</keyword>
<organism evidence="3 8">
    <name type="scientific">Candidatus Hakubella thermalkaliphila</name>
    <dbReference type="NCBI Taxonomy" id="2754717"/>
    <lineage>
        <taxon>Bacteria</taxon>
        <taxon>Bacillati</taxon>
        <taxon>Actinomycetota</taxon>
        <taxon>Actinomycetota incertae sedis</taxon>
        <taxon>Candidatus Hakubellales</taxon>
        <taxon>Candidatus Hakubellaceae</taxon>
        <taxon>Candidatus Hakubella</taxon>
    </lineage>
</organism>
<dbReference type="InterPro" id="IPR005368">
    <property type="entry name" value="UPF0175"/>
</dbReference>
<dbReference type="Proteomes" id="UP000591948">
    <property type="component" value="Unassembled WGS sequence"/>
</dbReference>
<dbReference type="EMBL" id="BLSB01000006">
    <property type="protein sequence ID" value="GFP34425.1"/>
    <property type="molecule type" value="Genomic_DNA"/>
</dbReference>
<evidence type="ECO:0000313" key="8">
    <source>
        <dbReference type="Proteomes" id="UP000591948"/>
    </source>
</evidence>
<evidence type="ECO:0000313" key="4">
    <source>
        <dbReference type="EMBL" id="GFP34425.1"/>
    </source>
</evidence>